<comment type="caution">
    <text evidence="11">The sequence shown here is derived from an EMBL/GenBank/DDBJ whole genome shotgun (WGS) entry which is preliminary data.</text>
</comment>
<dbReference type="GO" id="GO:0015627">
    <property type="term" value="C:type II protein secretion system complex"/>
    <property type="evidence" value="ECO:0007669"/>
    <property type="project" value="InterPro"/>
</dbReference>
<reference evidence="11" key="2">
    <citation type="submission" date="2023-01" db="EMBL/GenBank/DDBJ databases">
        <title>Draft genome sequence of Paraferrimonas sedimenticola strain NBRC 101628.</title>
        <authorList>
            <person name="Sun Q."/>
            <person name="Mori K."/>
        </authorList>
    </citation>
    <scope>NUCLEOTIDE SEQUENCE</scope>
    <source>
        <strain evidence="11">NBRC 101628</strain>
    </source>
</reference>
<accession>A0AA37RUJ2</accession>
<keyword evidence="9" id="KW-0472">Membrane</keyword>
<keyword evidence="5" id="KW-1003">Cell membrane</keyword>
<evidence type="ECO:0000256" key="5">
    <source>
        <dbReference type="ARBA" id="ARBA00022475"/>
    </source>
</evidence>
<dbReference type="Proteomes" id="UP001161422">
    <property type="component" value="Unassembled WGS sequence"/>
</dbReference>
<evidence type="ECO:0000256" key="9">
    <source>
        <dbReference type="ARBA" id="ARBA00023136"/>
    </source>
</evidence>
<dbReference type="RefSeq" id="WP_095506481.1">
    <property type="nucleotide sequence ID" value="NZ_BSNC01000003.1"/>
</dbReference>
<evidence type="ECO:0000256" key="1">
    <source>
        <dbReference type="ARBA" id="ARBA00004533"/>
    </source>
</evidence>
<name>A0AA37RUJ2_9GAMM</name>
<dbReference type="AlphaFoldDB" id="A0AA37RUJ2"/>
<keyword evidence="8" id="KW-0653">Protein transport</keyword>
<protein>
    <recommendedName>
        <fullName evidence="3">Type II secretion system protein N</fullName>
    </recommendedName>
    <alternativeName>
        <fullName evidence="10">General secretion pathway protein N</fullName>
    </alternativeName>
</protein>
<comment type="subcellular location">
    <subcellularLocation>
        <location evidence="1">Cell inner membrane</location>
    </subcellularLocation>
</comment>
<keyword evidence="7" id="KW-0812">Transmembrane</keyword>
<evidence type="ECO:0000256" key="2">
    <source>
        <dbReference type="ARBA" id="ARBA00007208"/>
    </source>
</evidence>
<dbReference type="GO" id="GO:0005886">
    <property type="term" value="C:plasma membrane"/>
    <property type="evidence" value="ECO:0007669"/>
    <property type="project" value="UniProtKB-SubCell"/>
</dbReference>
<keyword evidence="12" id="KW-1185">Reference proteome</keyword>
<dbReference type="InterPro" id="IPR022792">
    <property type="entry name" value="T2SS_protein-GspN"/>
</dbReference>
<evidence type="ECO:0000313" key="11">
    <source>
        <dbReference type="EMBL" id="GLP95915.1"/>
    </source>
</evidence>
<evidence type="ECO:0000256" key="3">
    <source>
        <dbReference type="ARBA" id="ARBA00021563"/>
    </source>
</evidence>
<keyword evidence="6" id="KW-0997">Cell inner membrane</keyword>
<reference evidence="11" key="1">
    <citation type="journal article" date="2014" name="Int. J. Syst. Evol. Microbiol.">
        <title>Complete genome sequence of Corynebacterium casei LMG S-19264T (=DSM 44701T), isolated from a smear-ripened cheese.</title>
        <authorList>
            <consortium name="US DOE Joint Genome Institute (JGI-PGF)"/>
            <person name="Walter F."/>
            <person name="Albersmeier A."/>
            <person name="Kalinowski J."/>
            <person name="Ruckert C."/>
        </authorList>
    </citation>
    <scope>NUCLEOTIDE SEQUENCE</scope>
    <source>
        <strain evidence="11">NBRC 101628</strain>
    </source>
</reference>
<evidence type="ECO:0000256" key="10">
    <source>
        <dbReference type="ARBA" id="ARBA00030772"/>
    </source>
</evidence>
<dbReference type="Pfam" id="PF01203">
    <property type="entry name" value="T2SSN"/>
    <property type="match status" value="1"/>
</dbReference>
<evidence type="ECO:0000256" key="4">
    <source>
        <dbReference type="ARBA" id="ARBA00022448"/>
    </source>
</evidence>
<gene>
    <name evidence="11" type="primary">gspN</name>
    <name evidence="11" type="ORF">GCM10007895_12210</name>
</gene>
<organism evidence="11 12">
    <name type="scientific">Paraferrimonas sedimenticola</name>
    <dbReference type="NCBI Taxonomy" id="375674"/>
    <lineage>
        <taxon>Bacteria</taxon>
        <taxon>Pseudomonadati</taxon>
        <taxon>Pseudomonadota</taxon>
        <taxon>Gammaproteobacteria</taxon>
        <taxon>Alteromonadales</taxon>
        <taxon>Ferrimonadaceae</taxon>
        <taxon>Paraferrimonas</taxon>
    </lineage>
</organism>
<comment type="similarity">
    <text evidence="2">Belongs to the GSP N family.</text>
</comment>
<dbReference type="EMBL" id="BSNC01000003">
    <property type="protein sequence ID" value="GLP95915.1"/>
    <property type="molecule type" value="Genomic_DNA"/>
</dbReference>
<proteinExistence type="inferred from homology"/>
<keyword evidence="4" id="KW-0813">Transport</keyword>
<sequence length="253" mass="27466">MSKVKIIILSVLLYLVFMLVLLPARFVAQLAPLPNNVSLSGVTGSLWNGEIGQLNIDGKRIEYLRWQIHTSKLLMGKLEAAVQVGDSRSYLHGNGELGYGFSGAFVNQLKLTADISYWLPANSLPMRTQASGQVDLLLRDAQQGQPWCETLMGSLEVVNLEAANNFGDFGLGNFNLGLSCDAGELVAVATEDSNQLGVLGQLRLLEGGKYQLTGSVRQVETQPKELQQVLSFLGRPDAKGRYPLEFSGTIPGL</sequence>
<evidence type="ECO:0000256" key="8">
    <source>
        <dbReference type="ARBA" id="ARBA00022927"/>
    </source>
</evidence>
<evidence type="ECO:0000256" key="7">
    <source>
        <dbReference type="ARBA" id="ARBA00022692"/>
    </source>
</evidence>
<evidence type="ECO:0000256" key="6">
    <source>
        <dbReference type="ARBA" id="ARBA00022519"/>
    </source>
</evidence>
<evidence type="ECO:0000313" key="12">
    <source>
        <dbReference type="Proteomes" id="UP001161422"/>
    </source>
</evidence>
<dbReference type="GO" id="GO:0015628">
    <property type="term" value="P:protein secretion by the type II secretion system"/>
    <property type="evidence" value="ECO:0007669"/>
    <property type="project" value="InterPro"/>
</dbReference>